<gene>
    <name evidence="1" type="ORF">MERGE_000781</name>
</gene>
<evidence type="ECO:0000313" key="1">
    <source>
        <dbReference type="EMBL" id="QSL66402.1"/>
    </source>
</evidence>
<dbReference type="AlphaFoldDB" id="A0A899G2L2"/>
<sequence length="432" mass="49617">MGNTQGKQSFYEKKPSAGRLTKKWKNCGYYNGSILQNRYTGTPICQFTDIFDPGTNLISKSDESYPKNNKQKNDVSSIYLDTSNIRFPVSGKKELLRSRNQYPSKRYRIDLLNSKAPCHYFPSKTLQRQSFSNTIPYSNGVRHNSMISNAFCYNSPSFSLLNEALPTLSSYSTRLSNKRLTSSSNVDFGLISPGVLRVVNGNPSPCSSDDERSLRSFSQEIPLPYTMEEKTLKRSATPEPKKVVSEDMMFKHTRSPSSTTEELLREYYDYKDKNTDDYFETNDDSKMIQSNYIFDKGKQSSNSILKTKNLNKNYSNNYAQNEIGSKSFSNNTHEHANNYSIKHSRKLDFCSEILKDDSSDIYSKRNHSEAHTNDFLQKKSGIQEKINHNQVHENTKSYLSHIFQKNRSEFKSKVYINHPLPPSFFTSLCLLA</sequence>
<protein>
    <submittedName>
        <fullName evidence="1">Uncharacterized protein</fullName>
    </submittedName>
</protein>
<reference evidence="1" key="1">
    <citation type="submission" date="2020-06" db="EMBL/GenBank/DDBJ databases">
        <title>Genomes of multiple members of Pneumocystis genus reveal paths to human pathogen Pneumocystis jirovecii.</title>
        <authorList>
            <person name="Cisse O.H."/>
            <person name="Ma L."/>
            <person name="Dekker J."/>
            <person name="Khil P."/>
            <person name="Jo J."/>
            <person name="Brenchley J."/>
            <person name="Blair R."/>
            <person name="Pahar B."/>
            <person name="Chabe M."/>
            <person name="Van Rompay K.A."/>
            <person name="Keesler R."/>
            <person name="Sukura A."/>
            <person name="Hirsch V."/>
            <person name="Kutty G."/>
            <person name="Liu Y."/>
            <person name="Peng L."/>
            <person name="Chen J."/>
            <person name="Song J."/>
            <person name="Weissenbacher-Lang C."/>
            <person name="Xu J."/>
            <person name="Upham N.S."/>
            <person name="Stajich J.E."/>
            <person name="Cuomo C.A."/>
            <person name="Cushion M.T."/>
            <person name="Kovacs J.A."/>
        </authorList>
    </citation>
    <scope>NUCLEOTIDE SEQUENCE</scope>
    <source>
        <strain evidence="1">2A</strain>
    </source>
</reference>
<accession>A0A899G2L2</accession>
<evidence type="ECO:0000313" key="2">
    <source>
        <dbReference type="Proteomes" id="UP000663699"/>
    </source>
</evidence>
<organism evidence="1 2">
    <name type="scientific">Pneumocystis wakefieldiae</name>
    <dbReference type="NCBI Taxonomy" id="38082"/>
    <lineage>
        <taxon>Eukaryota</taxon>
        <taxon>Fungi</taxon>
        <taxon>Dikarya</taxon>
        <taxon>Ascomycota</taxon>
        <taxon>Taphrinomycotina</taxon>
        <taxon>Pneumocystomycetes</taxon>
        <taxon>Pneumocystaceae</taxon>
        <taxon>Pneumocystis</taxon>
    </lineage>
</organism>
<dbReference type="Proteomes" id="UP000663699">
    <property type="component" value="Chromosome 11"/>
</dbReference>
<name>A0A899G2L2_9ASCO</name>
<dbReference type="OrthoDB" id="5375567at2759"/>
<keyword evidence="2" id="KW-1185">Reference proteome</keyword>
<dbReference type="EMBL" id="CP054542">
    <property type="protein sequence ID" value="QSL66402.1"/>
    <property type="molecule type" value="Genomic_DNA"/>
</dbReference>
<proteinExistence type="predicted"/>